<feature type="compositionally biased region" description="Basic and acidic residues" evidence="2">
    <location>
        <begin position="373"/>
        <end position="382"/>
    </location>
</feature>
<name>A0ABD2K159_HETSC</name>
<protein>
    <recommendedName>
        <fullName evidence="6">Trichohyalin-like</fullName>
    </recommendedName>
</protein>
<gene>
    <name evidence="4" type="ORF">niasHS_004642</name>
</gene>
<reference evidence="4 5" key="1">
    <citation type="submission" date="2024-10" db="EMBL/GenBank/DDBJ databases">
        <authorList>
            <person name="Kim D."/>
        </authorList>
    </citation>
    <scope>NUCLEOTIDE SEQUENCE [LARGE SCALE GENOMIC DNA]</scope>
    <source>
        <strain evidence="4">Taebaek</strain>
    </source>
</reference>
<keyword evidence="3" id="KW-0732">Signal</keyword>
<feature type="region of interest" description="Disordered" evidence="2">
    <location>
        <begin position="362"/>
        <end position="382"/>
    </location>
</feature>
<evidence type="ECO:0000256" key="1">
    <source>
        <dbReference type="SAM" id="Coils"/>
    </source>
</evidence>
<keyword evidence="1" id="KW-0175">Coiled coil</keyword>
<accession>A0ABD2K159</accession>
<organism evidence="4 5">
    <name type="scientific">Heterodera schachtii</name>
    <name type="common">Sugarbeet cyst nematode worm</name>
    <name type="synonym">Tylenchus schachtii</name>
    <dbReference type="NCBI Taxonomy" id="97005"/>
    <lineage>
        <taxon>Eukaryota</taxon>
        <taxon>Metazoa</taxon>
        <taxon>Ecdysozoa</taxon>
        <taxon>Nematoda</taxon>
        <taxon>Chromadorea</taxon>
        <taxon>Rhabditida</taxon>
        <taxon>Tylenchina</taxon>
        <taxon>Tylenchomorpha</taxon>
        <taxon>Tylenchoidea</taxon>
        <taxon>Heteroderidae</taxon>
        <taxon>Heteroderinae</taxon>
        <taxon>Heterodera</taxon>
    </lineage>
</organism>
<dbReference type="Proteomes" id="UP001620645">
    <property type="component" value="Unassembled WGS sequence"/>
</dbReference>
<proteinExistence type="predicted"/>
<dbReference type="AlphaFoldDB" id="A0ABD2K159"/>
<evidence type="ECO:0000313" key="5">
    <source>
        <dbReference type="Proteomes" id="UP001620645"/>
    </source>
</evidence>
<feature type="signal peptide" evidence="3">
    <location>
        <begin position="1"/>
        <end position="16"/>
    </location>
</feature>
<evidence type="ECO:0000256" key="2">
    <source>
        <dbReference type="SAM" id="MobiDB-lite"/>
    </source>
</evidence>
<dbReference type="EMBL" id="JBICCN010000067">
    <property type="protein sequence ID" value="KAL3096490.1"/>
    <property type="molecule type" value="Genomic_DNA"/>
</dbReference>
<evidence type="ECO:0000256" key="3">
    <source>
        <dbReference type="SAM" id="SignalP"/>
    </source>
</evidence>
<comment type="caution">
    <text evidence="4">The sequence shown here is derived from an EMBL/GenBank/DDBJ whole genome shotgun (WGS) entry which is preliminary data.</text>
</comment>
<evidence type="ECO:0008006" key="6">
    <source>
        <dbReference type="Google" id="ProtNLM"/>
    </source>
</evidence>
<feature type="coiled-coil region" evidence="1">
    <location>
        <begin position="209"/>
        <end position="362"/>
    </location>
</feature>
<keyword evidence="5" id="KW-1185">Reference proteome</keyword>
<sequence length="696" mass="81037">MKFFVILSLFLQHTCAYHVRTLSSSLKPFTTLSIAKKDDRLVSWSRTELSELANIISEKLLNEPNFANTAFIEQSATKYYLDADSLDAVFKQLESDGVALRTRLYEEIKRAGLLEDKGDIKEVLRISPILKEMSQRERDNLRITDQKVIQKIRPQNLIKDNKLSSTPKRLKTFGIFKENNSYKIHENELENNNFLWTSRKITANAANEQSKIEQKYLKKKQNAKNYKEKSQRFEKELRERDVEISNLKRNEVHYKMKSEQLEKELAKKEKQIDEIKKNVQKELENKESVNIYKENSQKLEKELGQRETEIYELKRNEVRHIVKSEHLEKELEKKEKQMEQLKKEVEKEMEKKEKEIAKLKKEVRRGGGVGENKTNDRGEGNRAKTIDSKLTVKERELYNLDRNISMKVRQLQNFESLIDQQNKSINSADFRNNTVNGSKKVHFADINSVLNQKIEQKFKNAKNDESAEEADDEAVVIKAPRQNRTLNNSKGIKSPVPNYDADTDSKFEPLLRNYNTNDMQNKHHILHVGSSKIKADASAEEEEIETKVLKTPRRIKTLYTRKRTNNLFPNYEADTESKIQPLLHSYNIQNKPYSQHDGALKLKNDYSAEEEEIETKVLKTPRRIFTLNKRSKTNANPVPNYEADVEAEVTGRKRMKTTAHKKAQSVKTTAKGNNSKIAVEILSPSWAHKATEKKKN</sequence>
<feature type="chain" id="PRO_5044819063" description="Trichohyalin-like" evidence="3">
    <location>
        <begin position="17"/>
        <end position="696"/>
    </location>
</feature>
<evidence type="ECO:0000313" key="4">
    <source>
        <dbReference type="EMBL" id="KAL3096490.1"/>
    </source>
</evidence>